<name>A0A7M5U5M3_9CNID</name>
<dbReference type="InterPro" id="IPR003890">
    <property type="entry name" value="MIF4G-like_typ-3"/>
</dbReference>
<keyword evidence="2" id="KW-0963">Cytoplasm</keyword>
<dbReference type="OrthoDB" id="6484979at2759"/>
<organism evidence="6 7">
    <name type="scientific">Clytia hemisphaerica</name>
    <dbReference type="NCBI Taxonomy" id="252671"/>
    <lineage>
        <taxon>Eukaryota</taxon>
        <taxon>Metazoa</taxon>
        <taxon>Cnidaria</taxon>
        <taxon>Hydrozoa</taxon>
        <taxon>Hydroidolina</taxon>
        <taxon>Leptothecata</taxon>
        <taxon>Obeliida</taxon>
        <taxon>Clytiidae</taxon>
        <taxon>Clytia</taxon>
    </lineage>
</organism>
<dbReference type="PANTHER" id="PTHR23254:SF16">
    <property type="entry name" value="CBP80_20-DEPENDENT TRANSLATION INITIATION FACTOR"/>
    <property type="match status" value="1"/>
</dbReference>
<feature type="compositionally biased region" description="Polar residues" evidence="4">
    <location>
        <begin position="76"/>
        <end position="103"/>
    </location>
</feature>
<dbReference type="GO" id="GO:0005829">
    <property type="term" value="C:cytosol"/>
    <property type="evidence" value="ECO:0007669"/>
    <property type="project" value="TreeGrafter"/>
</dbReference>
<sequence length="329" mass="36902">MAAPAGRGRGRGRGWYPKCVSTEGILGFNQVPSRPGGIPTQPTPVKDASNAPPNKMSQQKDQKPLSPTQKKPDQKLFSSNRNQPTITNGQSKPSTPLSNSPNSADISKLLEKVESMKKSEILSQLPSKIAELCKNNNGASIMNDFTKIICGKAIKDPEFATVAAQLCNACWIREQLNPLLRSPLLSAIQAEYKKRKELNREQFYGLTVLLCELYNVLKVQHQPLKPLNNPVCDLLKDLVKEDHVSEDDAFYFFQEMERVGRVIESDNRSNMDDIMTRVREICISDDRMLPSSKCRFVQLVELRAANWQLSQDTTAFYDDLSQDLMAKGQ</sequence>
<protein>
    <recommendedName>
        <fullName evidence="5">MIF4G domain-containing protein</fullName>
    </recommendedName>
</protein>
<dbReference type="GO" id="GO:0006446">
    <property type="term" value="P:regulation of translational initiation"/>
    <property type="evidence" value="ECO:0007669"/>
    <property type="project" value="TreeGrafter"/>
</dbReference>
<evidence type="ECO:0000259" key="5">
    <source>
        <dbReference type="Pfam" id="PF02854"/>
    </source>
</evidence>
<evidence type="ECO:0000313" key="6">
    <source>
        <dbReference type="EnsemblMetazoa" id="CLYHEMP006531.1"/>
    </source>
</evidence>
<evidence type="ECO:0000256" key="2">
    <source>
        <dbReference type="ARBA" id="ARBA00022490"/>
    </source>
</evidence>
<dbReference type="InterPro" id="IPR016024">
    <property type="entry name" value="ARM-type_fold"/>
</dbReference>
<dbReference type="PANTHER" id="PTHR23254">
    <property type="entry name" value="EIF4G DOMAIN PROTEIN"/>
    <property type="match status" value="1"/>
</dbReference>
<evidence type="ECO:0000256" key="3">
    <source>
        <dbReference type="ARBA" id="ARBA00022845"/>
    </source>
</evidence>
<dbReference type="AlphaFoldDB" id="A0A7M5U5M3"/>
<dbReference type="GO" id="GO:0008494">
    <property type="term" value="F:translation activator activity"/>
    <property type="evidence" value="ECO:0007669"/>
    <property type="project" value="TreeGrafter"/>
</dbReference>
<dbReference type="GeneID" id="136804174"/>
<feature type="region of interest" description="Disordered" evidence="4">
    <location>
        <begin position="26"/>
        <end position="103"/>
    </location>
</feature>
<reference evidence="6" key="1">
    <citation type="submission" date="2021-01" db="UniProtKB">
        <authorList>
            <consortium name="EnsemblMetazoa"/>
        </authorList>
    </citation>
    <scope>IDENTIFICATION</scope>
</reference>
<proteinExistence type="predicted"/>
<feature type="domain" description="MIF4G" evidence="5">
    <location>
        <begin position="124"/>
        <end position="304"/>
    </location>
</feature>
<accession>A0A7M5U5M3</accession>
<dbReference type="Proteomes" id="UP000594262">
    <property type="component" value="Unplaced"/>
</dbReference>
<dbReference type="GO" id="GO:0003723">
    <property type="term" value="F:RNA binding"/>
    <property type="evidence" value="ECO:0007669"/>
    <property type="project" value="InterPro"/>
</dbReference>
<comment type="subcellular location">
    <subcellularLocation>
        <location evidence="1">Cytoplasm</location>
    </subcellularLocation>
</comment>
<dbReference type="Pfam" id="PF02854">
    <property type="entry name" value="MIF4G"/>
    <property type="match status" value="1"/>
</dbReference>
<dbReference type="RefSeq" id="XP_066916998.1">
    <property type="nucleotide sequence ID" value="XM_067060897.1"/>
</dbReference>
<keyword evidence="3" id="KW-0810">Translation regulation</keyword>
<keyword evidence="7" id="KW-1185">Reference proteome</keyword>
<evidence type="ECO:0000313" key="7">
    <source>
        <dbReference type="Proteomes" id="UP000594262"/>
    </source>
</evidence>
<dbReference type="EnsemblMetazoa" id="CLYHEMT006531.1">
    <property type="protein sequence ID" value="CLYHEMP006531.1"/>
    <property type="gene ID" value="CLYHEMG006531"/>
</dbReference>
<evidence type="ECO:0000256" key="4">
    <source>
        <dbReference type="SAM" id="MobiDB-lite"/>
    </source>
</evidence>
<dbReference type="SUPFAM" id="SSF48371">
    <property type="entry name" value="ARM repeat"/>
    <property type="match status" value="1"/>
</dbReference>
<dbReference type="Gene3D" id="1.25.40.180">
    <property type="match status" value="1"/>
</dbReference>
<dbReference type="InterPro" id="IPR051367">
    <property type="entry name" value="mRNA_TranslReg/HistoneTransl"/>
</dbReference>
<evidence type="ECO:0000256" key="1">
    <source>
        <dbReference type="ARBA" id="ARBA00004496"/>
    </source>
</evidence>